<accession>Q2S2M0</accession>
<protein>
    <submittedName>
        <fullName evidence="1">Uncharacterized protein</fullName>
    </submittedName>
</protein>
<dbReference type="EnsemblBacteria" id="ABC44311">
    <property type="protein sequence ID" value="ABC44311"/>
    <property type="gene ID" value="SRU_1437"/>
</dbReference>
<proteinExistence type="predicted"/>
<dbReference type="STRING" id="309807.SRU_1437"/>
<dbReference type="AlphaFoldDB" id="Q2S2M0"/>
<evidence type="ECO:0000313" key="2">
    <source>
        <dbReference type="Proteomes" id="UP000008674"/>
    </source>
</evidence>
<name>Q2S2M0_SALRD</name>
<gene>
    <name evidence="1" type="ordered locus">SRU_1437</name>
</gene>
<dbReference type="Proteomes" id="UP000008674">
    <property type="component" value="Chromosome"/>
</dbReference>
<dbReference type="OrthoDB" id="1525313at2"/>
<reference evidence="1 2" key="1">
    <citation type="journal article" date="2005" name="Proc. Natl. Acad. Sci. U.S.A.">
        <title>The genome of Salinibacter ruber: convergence and gene exchange among hyperhalophilic bacteria and archaea.</title>
        <authorList>
            <person name="Mongodin E.F."/>
            <person name="Nelson K.E."/>
            <person name="Daugherty S."/>
            <person name="Deboy R.T."/>
            <person name="Wister J."/>
            <person name="Khouri H."/>
            <person name="Weidman J."/>
            <person name="Walsh D.A."/>
            <person name="Papke R.T."/>
            <person name="Sanchez Perez G."/>
            <person name="Sharma A.K."/>
            <person name="Nesbo C.L."/>
            <person name="MacLeod D."/>
            <person name="Bapteste E."/>
            <person name="Doolittle W.F."/>
            <person name="Charlebois R.L."/>
            <person name="Legault B."/>
            <person name="Rodriguez-Valera F."/>
        </authorList>
    </citation>
    <scope>NUCLEOTIDE SEQUENCE [LARGE SCALE GENOMIC DNA]</scope>
    <source>
        <strain evidence="2">DSM 13855 / CECT 5946 / M31</strain>
    </source>
</reference>
<dbReference type="KEGG" id="sru:SRU_1437"/>
<organism evidence="1 2">
    <name type="scientific">Salinibacter ruber (strain DSM 13855 / M31)</name>
    <dbReference type="NCBI Taxonomy" id="309807"/>
    <lineage>
        <taxon>Bacteria</taxon>
        <taxon>Pseudomonadati</taxon>
        <taxon>Rhodothermota</taxon>
        <taxon>Rhodothermia</taxon>
        <taxon>Rhodothermales</taxon>
        <taxon>Salinibacteraceae</taxon>
        <taxon>Salinibacter</taxon>
    </lineage>
</organism>
<keyword evidence="2" id="KW-1185">Reference proteome</keyword>
<sequence length="148" mass="16053">MPMTIQDSNALRGPWGDGPGAALFRPSSNVFSTMSALPDGEYLLTNVQWRRQDRDGAFRPLHGFTTGHLVAEGGGVQAQARFNDQFLSNRFSDLESDDIPVVLRVRLLERDGPYTLLCDAPALDRAGASYQLQVNGDVADAETAASRG</sequence>
<dbReference type="EMBL" id="CP000159">
    <property type="protein sequence ID" value="ABC44311.1"/>
    <property type="molecule type" value="Genomic_DNA"/>
</dbReference>
<dbReference type="HOGENOM" id="CLU_1776111_0_0_10"/>
<evidence type="ECO:0000313" key="1">
    <source>
        <dbReference type="EMBL" id="ABC44311.1"/>
    </source>
</evidence>